<keyword evidence="1" id="KW-0808">Transferase</keyword>
<dbReference type="InterPro" id="IPR011009">
    <property type="entry name" value="Kinase-like_dom_sf"/>
</dbReference>
<dbReference type="EMBL" id="CP053452">
    <property type="protein sequence ID" value="QJW93754.1"/>
    <property type="molecule type" value="Genomic_DNA"/>
</dbReference>
<dbReference type="InterPro" id="IPR017441">
    <property type="entry name" value="Protein_kinase_ATP_BS"/>
</dbReference>
<dbReference type="KEGG" id="ftj:FTUN_1265"/>
<dbReference type="RefSeq" id="WP_227254771.1">
    <property type="nucleotide sequence ID" value="NZ_CP053452.2"/>
</dbReference>
<evidence type="ECO:0000256" key="1">
    <source>
        <dbReference type="ARBA" id="ARBA00022679"/>
    </source>
</evidence>
<dbReference type="Pfam" id="PF00069">
    <property type="entry name" value="Pkinase"/>
    <property type="match status" value="1"/>
</dbReference>
<dbReference type="Proteomes" id="UP000503447">
    <property type="component" value="Chromosome"/>
</dbReference>
<feature type="region of interest" description="Disordered" evidence="6">
    <location>
        <begin position="512"/>
        <end position="580"/>
    </location>
</feature>
<dbReference type="Gene3D" id="3.30.200.20">
    <property type="entry name" value="Phosphorylase Kinase, domain 1"/>
    <property type="match status" value="1"/>
</dbReference>
<keyword evidence="2 5" id="KW-0547">Nucleotide-binding</keyword>
<feature type="region of interest" description="Disordered" evidence="6">
    <location>
        <begin position="22"/>
        <end position="44"/>
    </location>
</feature>
<keyword evidence="9" id="KW-1185">Reference proteome</keyword>
<feature type="compositionally biased region" description="Basic and acidic residues" evidence="6">
    <location>
        <begin position="368"/>
        <end position="377"/>
    </location>
</feature>
<keyword evidence="4 5" id="KW-0067">ATP-binding</keyword>
<evidence type="ECO:0000256" key="6">
    <source>
        <dbReference type="SAM" id="MobiDB-lite"/>
    </source>
</evidence>
<dbReference type="GO" id="GO:0004674">
    <property type="term" value="F:protein serine/threonine kinase activity"/>
    <property type="evidence" value="ECO:0007669"/>
    <property type="project" value="TreeGrafter"/>
</dbReference>
<evidence type="ECO:0000313" key="9">
    <source>
        <dbReference type="Proteomes" id="UP000503447"/>
    </source>
</evidence>
<dbReference type="PROSITE" id="PS00107">
    <property type="entry name" value="PROTEIN_KINASE_ATP"/>
    <property type="match status" value="1"/>
</dbReference>
<dbReference type="GO" id="GO:0005524">
    <property type="term" value="F:ATP binding"/>
    <property type="evidence" value="ECO:0007669"/>
    <property type="project" value="UniProtKB-UniRule"/>
</dbReference>
<dbReference type="PANTHER" id="PTHR43289">
    <property type="entry name" value="MITOGEN-ACTIVATED PROTEIN KINASE KINASE KINASE 20-RELATED"/>
    <property type="match status" value="1"/>
</dbReference>
<dbReference type="AlphaFoldDB" id="A0A6M5YJM3"/>
<dbReference type="PROSITE" id="PS50011">
    <property type="entry name" value="PROTEIN_KINASE_DOM"/>
    <property type="match status" value="1"/>
</dbReference>
<feature type="compositionally biased region" description="Gly residues" evidence="6">
    <location>
        <begin position="391"/>
        <end position="405"/>
    </location>
</feature>
<evidence type="ECO:0000256" key="4">
    <source>
        <dbReference type="ARBA" id="ARBA00022840"/>
    </source>
</evidence>
<feature type="compositionally biased region" description="Basic and acidic residues" evidence="6">
    <location>
        <begin position="426"/>
        <end position="435"/>
    </location>
</feature>
<sequence length="893" mass="91949">MPGSDDPSLIIDTRPGSLLISAPGHLDATRPDSPPGAPLDFGPPAAAGEVGTLGPYRVVRELGRGGMGAVFQAVDTRLDRWLALKVMLPDLAASAEARGRFLREARLAARIDHDHVVTVYEADERNGVPYIAMQLLQGYPLDAFLATKAPPSLRHAVRIAREAALGLTAAHRLGVVHRDIKPANLWLEAPHGRVKVLDFGLARPDGADNDLTKSGAVIGTPAFMSPEQALGERVDHRTDLFSLGSVLYWLCTGQLPFRGAGVVAVLMALGTEDPVPVPALNPRVPAPLADLVHELLAKDPAGRPQTAAAVAARLQEILDQPTSLSSAVPAGASGGAAALRLAVRHRPVADPRPVGRLAAGRPRRRAGGRAERAPVDARRRHHAAGAARGAAGAGGAGAAGAGGAGVRPAAHGHFVRRRLEGAAGSGERRGARGETPRPAAAAAQNGGPRRGDRDAPPRVGGAAGGRERGRKPRLAAAEAGAGKEAGGVPLIGVGAVVLGAVLVAVALVVAGRPKAPDPVPPAAGDRTDRPDNRWAGPAPGGAGRPLAPDPDRAIAPDAVPPAGGRRDKEPTILGSIPPDPKFKTIGPPGALLVGLVARFEPFGDRDIVRAVRPIYRVNGREEFGPQFGADLSGAVTMRARDGYAVGGISGKAGLWCNGFALTYMRVTPDGGLDPGDSYEGEWGGFNGPGTVIRVTGAGVPVVGIVGKIVGPKTTALGLLFKGQEGWDPAASAPGPKLPARETIYGANSDPTFRDEAPPGGLLVGFDVWYGTWSNYDVIHGVRPIYRTAGEEASGQLHGRETGRGVRVLARPDYAVGALNVRAGTGLDAFTVTFMRVQGARLNPDDAYTSAKLGGPGGNSHPTLGGDGTPVTGIVGRKNRVNLSGLGLVFPTNK</sequence>
<name>A0A6M5YJM3_9BACT</name>
<dbReference type="PANTHER" id="PTHR43289:SF34">
    <property type="entry name" value="SERINE_THREONINE-PROTEIN KINASE YBDM-RELATED"/>
    <property type="match status" value="1"/>
</dbReference>
<protein>
    <recommendedName>
        <fullName evidence="7">Protein kinase domain-containing protein</fullName>
    </recommendedName>
</protein>
<gene>
    <name evidence="8" type="ORF">FTUN_1265</name>
</gene>
<feature type="region of interest" description="Disordered" evidence="6">
    <location>
        <begin position="420"/>
        <end position="481"/>
    </location>
</feature>
<evidence type="ECO:0000256" key="2">
    <source>
        <dbReference type="ARBA" id="ARBA00022741"/>
    </source>
</evidence>
<organism evidence="8 9">
    <name type="scientific">Frigoriglobus tundricola</name>
    <dbReference type="NCBI Taxonomy" id="2774151"/>
    <lineage>
        <taxon>Bacteria</taxon>
        <taxon>Pseudomonadati</taxon>
        <taxon>Planctomycetota</taxon>
        <taxon>Planctomycetia</taxon>
        <taxon>Gemmatales</taxon>
        <taxon>Gemmataceae</taxon>
        <taxon>Frigoriglobus</taxon>
    </lineage>
</organism>
<evidence type="ECO:0000256" key="3">
    <source>
        <dbReference type="ARBA" id="ARBA00022777"/>
    </source>
</evidence>
<evidence type="ECO:0000313" key="8">
    <source>
        <dbReference type="EMBL" id="QJW93754.1"/>
    </source>
</evidence>
<feature type="binding site" evidence="5">
    <location>
        <position position="85"/>
    </location>
    <ligand>
        <name>ATP</name>
        <dbReference type="ChEBI" id="CHEBI:30616"/>
    </ligand>
</feature>
<dbReference type="InterPro" id="IPR000719">
    <property type="entry name" value="Prot_kinase_dom"/>
</dbReference>
<feature type="domain" description="Protein kinase" evidence="7">
    <location>
        <begin position="56"/>
        <end position="318"/>
    </location>
</feature>
<proteinExistence type="predicted"/>
<feature type="region of interest" description="Disordered" evidence="6">
    <location>
        <begin position="350"/>
        <end position="406"/>
    </location>
</feature>
<dbReference type="SUPFAM" id="SSF56112">
    <property type="entry name" value="Protein kinase-like (PK-like)"/>
    <property type="match status" value="1"/>
</dbReference>
<dbReference type="SMART" id="SM00220">
    <property type="entry name" value="S_TKc"/>
    <property type="match status" value="1"/>
</dbReference>
<feature type="region of interest" description="Disordered" evidence="6">
    <location>
        <begin position="847"/>
        <end position="874"/>
    </location>
</feature>
<accession>A0A6M5YJM3</accession>
<dbReference type="CDD" id="cd14014">
    <property type="entry name" value="STKc_PknB_like"/>
    <property type="match status" value="1"/>
</dbReference>
<feature type="compositionally biased region" description="Low complexity" evidence="6">
    <location>
        <begin position="351"/>
        <end position="360"/>
    </location>
</feature>
<evidence type="ECO:0000256" key="5">
    <source>
        <dbReference type="PROSITE-ProRule" id="PRU10141"/>
    </source>
</evidence>
<keyword evidence="3" id="KW-0418">Kinase</keyword>
<evidence type="ECO:0000259" key="7">
    <source>
        <dbReference type="PROSITE" id="PS50011"/>
    </source>
</evidence>
<dbReference type="Gene3D" id="1.10.510.10">
    <property type="entry name" value="Transferase(Phosphotransferase) domain 1"/>
    <property type="match status" value="1"/>
</dbReference>
<reference evidence="9" key="1">
    <citation type="submission" date="2020-05" db="EMBL/GenBank/DDBJ databases">
        <title>Frigoriglobus tundricola gen. nov., sp. nov., a psychrotolerant cellulolytic planctomycete of the family Gemmataceae with two divergent copies of 16S rRNA gene.</title>
        <authorList>
            <person name="Kulichevskaya I.S."/>
            <person name="Ivanova A.A."/>
            <person name="Naumoff D.G."/>
            <person name="Beletsky A.V."/>
            <person name="Rijpstra W.I.C."/>
            <person name="Sinninghe Damste J.S."/>
            <person name="Mardanov A.V."/>
            <person name="Ravin N.V."/>
            <person name="Dedysh S.N."/>
        </authorList>
    </citation>
    <scope>NUCLEOTIDE SEQUENCE [LARGE SCALE GENOMIC DNA]</scope>
    <source>
        <strain evidence="9">PL17</strain>
    </source>
</reference>